<protein>
    <recommendedName>
        <fullName evidence="7">Ankycorbin</fullName>
    </recommendedName>
</protein>
<feature type="compositionally biased region" description="Acidic residues" evidence="4">
    <location>
        <begin position="1296"/>
        <end position="1310"/>
    </location>
</feature>
<feature type="repeat" description="ANK" evidence="3">
    <location>
        <begin position="353"/>
        <end position="385"/>
    </location>
</feature>
<feature type="repeat" description="ANK" evidence="3">
    <location>
        <begin position="320"/>
        <end position="352"/>
    </location>
</feature>
<comment type="caution">
    <text evidence="5">The sequence shown here is derived from an EMBL/GenBank/DDBJ whole genome shotgun (WGS) entry which is preliminary data.</text>
</comment>
<feature type="region of interest" description="Disordered" evidence="4">
    <location>
        <begin position="548"/>
        <end position="776"/>
    </location>
</feature>
<feature type="compositionally biased region" description="Polar residues" evidence="4">
    <location>
        <begin position="1339"/>
        <end position="1361"/>
    </location>
</feature>
<name>A0ABP1P5M6_XYLVO</name>
<dbReference type="PANTHER" id="PTHR24198:SF165">
    <property type="entry name" value="ANKYRIN REPEAT-CONTAINING PROTEIN-RELATED"/>
    <property type="match status" value="1"/>
</dbReference>
<feature type="compositionally biased region" description="Basic and acidic residues" evidence="4">
    <location>
        <begin position="1094"/>
        <end position="1104"/>
    </location>
</feature>
<evidence type="ECO:0008006" key="7">
    <source>
        <dbReference type="Google" id="ProtNLM"/>
    </source>
</evidence>
<dbReference type="SUPFAM" id="SSF48403">
    <property type="entry name" value="Ankyrin repeat"/>
    <property type="match status" value="1"/>
</dbReference>
<dbReference type="Gene3D" id="1.25.40.20">
    <property type="entry name" value="Ankyrin repeat-containing domain"/>
    <property type="match status" value="4"/>
</dbReference>
<feature type="compositionally biased region" description="Basic residues" evidence="4">
    <location>
        <begin position="1070"/>
        <end position="1079"/>
    </location>
</feature>
<feature type="compositionally biased region" description="Basic and acidic residues" evidence="4">
    <location>
        <begin position="819"/>
        <end position="835"/>
    </location>
</feature>
<feature type="compositionally biased region" description="Basic and acidic residues" evidence="4">
    <location>
        <begin position="1022"/>
        <end position="1033"/>
    </location>
</feature>
<dbReference type="InterPro" id="IPR002110">
    <property type="entry name" value="Ankyrin_rpt"/>
</dbReference>
<feature type="compositionally biased region" description="Basic residues" evidence="4">
    <location>
        <begin position="593"/>
        <end position="604"/>
    </location>
</feature>
<feature type="region of interest" description="Disordered" evidence="4">
    <location>
        <begin position="1"/>
        <end position="51"/>
    </location>
</feature>
<evidence type="ECO:0000313" key="6">
    <source>
        <dbReference type="Proteomes" id="UP001642520"/>
    </source>
</evidence>
<dbReference type="Proteomes" id="UP001642520">
    <property type="component" value="Unassembled WGS sequence"/>
</dbReference>
<feature type="compositionally biased region" description="Basic and acidic residues" evidence="4">
    <location>
        <begin position="618"/>
        <end position="653"/>
    </location>
</feature>
<feature type="compositionally biased region" description="Basic residues" evidence="4">
    <location>
        <begin position="1034"/>
        <end position="1046"/>
    </location>
</feature>
<feature type="repeat" description="ANK" evidence="3">
    <location>
        <begin position="171"/>
        <end position="203"/>
    </location>
</feature>
<organism evidence="5 6">
    <name type="scientific">Xylocopa violacea</name>
    <name type="common">Violet carpenter bee</name>
    <name type="synonym">Apis violacea</name>
    <dbReference type="NCBI Taxonomy" id="135666"/>
    <lineage>
        <taxon>Eukaryota</taxon>
        <taxon>Metazoa</taxon>
        <taxon>Ecdysozoa</taxon>
        <taxon>Arthropoda</taxon>
        <taxon>Hexapoda</taxon>
        <taxon>Insecta</taxon>
        <taxon>Pterygota</taxon>
        <taxon>Neoptera</taxon>
        <taxon>Endopterygota</taxon>
        <taxon>Hymenoptera</taxon>
        <taxon>Apocrita</taxon>
        <taxon>Aculeata</taxon>
        <taxon>Apoidea</taxon>
        <taxon>Anthophila</taxon>
        <taxon>Apidae</taxon>
        <taxon>Xylocopa</taxon>
        <taxon>Xylocopa</taxon>
    </lineage>
</organism>
<feature type="compositionally biased region" description="Basic and acidic residues" evidence="4">
    <location>
        <begin position="1370"/>
        <end position="1380"/>
    </location>
</feature>
<dbReference type="InterPro" id="IPR036770">
    <property type="entry name" value="Ankyrin_rpt-contain_sf"/>
</dbReference>
<dbReference type="EMBL" id="CAXAJV020001299">
    <property type="protein sequence ID" value="CAL7948566.1"/>
    <property type="molecule type" value="Genomic_DNA"/>
</dbReference>
<feature type="compositionally biased region" description="Acidic residues" evidence="4">
    <location>
        <begin position="1278"/>
        <end position="1288"/>
    </location>
</feature>
<keyword evidence="6" id="KW-1185">Reference proteome</keyword>
<gene>
    <name evidence="5" type="ORF">XYLVIOL_LOCUS8947</name>
</gene>
<evidence type="ECO:0000256" key="4">
    <source>
        <dbReference type="SAM" id="MobiDB-lite"/>
    </source>
</evidence>
<feature type="region of interest" description="Disordered" evidence="4">
    <location>
        <begin position="1339"/>
        <end position="1392"/>
    </location>
</feature>
<feature type="compositionally biased region" description="Polar residues" evidence="4">
    <location>
        <begin position="716"/>
        <end position="726"/>
    </location>
</feature>
<reference evidence="5 6" key="1">
    <citation type="submission" date="2024-08" db="EMBL/GenBank/DDBJ databases">
        <authorList>
            <person name="Will J Nash"/>
            <person name="Angela Man"/>
            <person name="Seanna McTaggart"/>
            <person name="Kendall Baker"/>
            <person name="Tom Barker"/>
            <person name="Leah Catchpole"/>
            <person name="Alex Durrant"/>
            <person name="Karim Gharbi"/>
            <person name="Naomi Irish"/>
            <person name="Gemy Kaithakottil"/>
            <person name="Debby Ku"/>
            <person name="Aaliyah Providence"/>
            <person name="Felix Shaw"/>
            <person name="David Swarbreck"/>
            <person name="Chris Watkins"/>
            <person name="Ann M. McCartney"/>
            <person name="Giulio Formenti"/>
            <person name="Alice Mouton"/>
            <person name="Noel Vella"/>
            <person name="Bjorn M von Reumont"/>
            <person name="Adriana Vella"/>
            <person name="Wilfried Haerty"/>
        </authorList>
    </citation>
    <scope>NUCLEOTIDE SEQUENCE [LARGE SCALE GENOMIC DNA]</scope>
</reference>
<dbReference type="PROSITE" id="PS50297">
    <property type="entry name" value="ANK_REP_REGION"/>
    <property type="match status" value="5"/>
</dbReference>
<dbReference type="Pfam" id="PF12796">
    <property type="entry name" value="Ank_2"/>
    <property type="match status" value="3"/>
</dbReference>
<feature type="compositionally biased region" description="Polar residues" evidence="4">
    <location>
        <begin position="736"/>
        <end position="748"/>
    </location>
</feature>
<feature type="repeat" description="ANK" evidence="3">
    <location>
        <begin position="420"/>
        <end position="452"/>
    </location>
</feature>
<accession>A0ABP1P5M6</accession>
<dbReference type="Pfam" id="PF13637">
    <property type="entry name" value="Ank_4"/>
    <property type="match status" value="1"/>
</dbReference>
<proteinExistence type="predicted"/>
<feature type="repeat" description="ANK" evidence="3">
    <location>
        <begin position="204"/>
        <end position="250"/>
    </location>
</feature>
<dbReference type="PRINTS" id="PR01415">
    <property type="entry name" value="ANKYRIN"/>
</dbReference>
<keyword evidence="1" id="KW-0677">Repeat</keyword>
<evidence type="ECO:0000313" key="5">
    <source>
        <dbReference type="EMBL" id="CAL7948566.1"/>
    </source>
</evidence>
<feature type="compositionally biased region" description="Basic and acidic residues" evidence="4">
    <location>
        <begin position="670"/>
        <end position="680"/>
    </location>
</feature>
<feature type="compositionally biased region" description="Basic residues" evidence="4">
    <location>
        <begin position="698"/>
        <end position="712"/>
    </location>
</feature>
<sequence length="1612" mass="180149">MDTKTPPIPLKVQEKPKPKQQETVADVSLPPLTPYRNHRQKQKTSGTQWSRDVPSAIRYQDHQKKRPYRVLQIGATPLMHACQQGDRARVLRLLKEQEETIGYRDRTLRSALHYCMDAGTGGAVAAAAPELVNAPDAEGHTPLHLAVIAGDTQLVAVLLANGADVNAKDLEGHSVLHWATVCGEAECVRLVLAAGARPSTPDLRGGSPLHYAAQCCGAAATAELAVPKKVGLKVLQTLLEFGADVNAKDEDGRQPILWAASAGSVEAVLALARAGGSAAAGAADKDGLTALHCAASRGHARCVEALVNLCGAHPDHVDDNGCSALHYAATLGHADATALILKLGADPNRQDRKGRTPALCAAAKGQLETLKILAQHGGSLYARTVRGTGVAHEAVASGRIELIKWLAKKRPSTLDVATHDGKTPLHVAALHGHLDVCKVLLDNGARINAVLRTSKGNLMTALDAALYRGHRDCAKLIQMHGGTTAQQIRMQRTVPNKVFAAKLRMRHMDSSTDTESSPRRRGRSRKLPELYYEEQWVEKRTRRRGNLRKLARQDSRSFSEEEIRLSKTSSKKDQRRARSESARYEEDDTDQKLRRRRSKKRSTKYRHDSSESSIESDSYERVEDPSRQKFRKEESRMDKSNGTEDREDLKKYDDDESVSDDSLEVVVVRKSLEKKCEKVVSGRRSKTPRESSRETKLTKTHRSTRRKSKSNKSKVSDNGESTTDRVQSLDKEQEPKGSSSHGQETSRTSVDEDKESQQKIIESRYRRDITDSTSQETVERVVVTAMIHKDQGPDTPKSVVETSKEVTFDDRLRTEVIEMEEVSRDASSDAGKVDDILEQSDESRSNLVQKAVSLKKDVEEMRQQMTQEKTQQEEETRQSEEGKNGIDVTESKDEKDVKEDQCEEAKKEKDEKPPIEEKKQEEKEDESEKGRLDAHETTEPESPTLDSQKEYQRRQSQEKDELASKSEETSAETKHDLSEHTSKEEHVESDKTSKSESSISQKDAQIEDGTPRTAAEDVPASEEEKKSSLERVKSKSKSKSATARRRTSIDERRSKSSSSRQSDESPKKSAGSHKRREFSKKRDSSTKRASTKSVTEKTKEKADEEAIDESVLTKEAPMALMESSSKESPDEKEQVDSARGKSVDFSTSKDSALVEDGEERSSSIDTPTTAKRKMSIQEKAAQDSSPEKSDLDDQKAEDETKKVKKRPVEDALATEESFRYIDESSSSSPKSAQMRRSRPSTGKIRKTGGRSAARKCLFESSEERSPDRSAIVAVIESPEWDDEDEEIDKEIRDATGDDAEHETEPEEDNEMGVVRVLPSTSEEETSRIGHDVCKTLATDSLPQVQSSSRTRLTRIQSPQESRASRLQGKQRRDSGGRDSGIEPSPRVSRIPRRRIMKCCPNTDKQQALNMDTITRDVQISLRRYHLERKIFFQLMELKRLQIRHGRANEQVLVKRQVDNFHKAGMSGPTLGVTKYDQPLTFRHFEAFLYDQLRKLQKRPATPDFCTEAKQCTQKTHRCHHATSAYTSYPVYTYLGGGGQEQADLLPKIESRGKGQMTVEVTHGEEKQIIALPTERLDRTKKYYVTFTVKGEAQQETEKPKSAIGVHRHAKSV</sequence>
<feature type="compositionally biased region" description="Basic and acidic residues" evidence="4">
    <location>
        <begin position="1185"/>
        <end position="1209"/>
    </location>
</feature>
<dbReference type="SMART" id="SM00248">
    <property type="entry name" value="ANK"/>
    <property type="match status" value="11"/>
</dbReference>
<feature type="compositionally biased region" description="Acidic residues" evidence="4">
    <location>
        <begin position="654"/>
        <end position="663"/>
    </location>
</feature>
<dbReference type="PROSITE" id="PS50088">
    <property type="entry name" value="ANK_REPEAT"/>
    <property type="match status" value="7"/>
</dbReference>
<feature type="repeat" description="ANK" evidence="3">
    <location>
        <begin position="286"/>
        <end position="308"/>
    </location>
</feature>
<feature type="repeat" description="ANK" evidence="3">
    <location>
        <begin position="138"/>
        <end position="170"/>
    </location>
</feature>
<feature type="compositionally biased region" description="Basic and acidic residues" evidence="4">
    <location>
        <begin position="551"/>
        <end position="584"/>
    </location>
</feature>
<feature type="compositionally biased region" description="Basic and acidic residues" evidence="4">
    <location>
        <begin position="947"/>
        <end position="994"/>
    </location>
</feature>
<feature type="region of interest" description="Disordered" evidence="4">
    <location>
        <begin position="819"/>
        <end position="1311"/>
    </location>
</feature>
<evidence type="ECO:0000256" key="2">
    <source>
        <dbReference type="ARBA" id="ARBA00023043"/>
    </source>
</evidence>
<dbReference type="PANTHER" id="PTHR24198">
    <property type="entry name" value="ANKYRIN REPEAT AND PROTEIN KINASE DOMAIN-CONTAINING PROTEIN"/>
    <property type="match status" value="1"/>
</dbReference>
<feature type="region of interest" description="Disordered" evidence="4">
    <location>
        <begin position="504"/>
        <end position="526"/>
    </location>
</feature>
<evidence type="ECO:0000256" key="3">
    <source>
        <dbReference type="PROSITE-ProRule" id="PRU00023"/>
    </source>
</evidence>
<feature type="compositionally biased region" description="Basic and acidic residues" evidence="4">
    <location>
        <begin position="1124"/>
        <end position="1142"/>
    </location>
</feature>
<feature type="compositionally biased region" description="Basic residues" evidence="4">
    <location>
        <begin position="1233"/>
        <end position="1248"/>
    </location>
</feature>
<feature type="compositionally biased region" description="Basic and acidic residues" evidence="4">
    <location>
        <begin position="870"/>
        <end position="938"/>
    </location>
</feature>
<feature type="compositionally biased region" description="Basic and acidic residues" evidence="4">
    <location>
        <begin position="687"/>
        <end position="697"/>
    </location>
</feature>
<evidence type="ECO:0000256" key="1">
    <source>
        <dbReference type="ARBA" id="ARBA00022737"/>
    </source>
</evidence>
<feature type="compositionally biased region" description="Basic and acidic residues" evidence="4">
    <location>
        <begin position="749"/>
        <end position="770"/>
    </location>
</feature>
<keyword evidence="2 3" id="KW-0040">ANK repeat</keyword>